<name>A0ACC1RIR6_9HYPO</name>
<evidence type="ECO:0000313" key="2">
    <source>
        <dbReference type="Proteomes" id="UP001148629"/>
    </source>
</evidence>
<sequence length="430" mass="46522">MAPVTKETDYLVIGGGSGGLASARMASNKFGIKATIVENKRLGGTCVNVGCVPKKVTYNAAALAEAIHDSKAYGFSVKETAPFDWSTFKNKRDAYVKRLNGIYERNLNNDKVDYLHGWARLVSKNQVEVTLDDNSKVLVNAKKILVAVGGKPTPKKVAIVGAGYIAVEFAGMFNALGTETHLFIRHDTFLRNFDPLIQESVTKEYERLGVNLHKRSQASKVEKDANGKLTITYKDGEGNESVVSDVDHLIWAIGRTPETKGIGLEEAGVKLAETGHIVVDEYQNTSVDNIYALGDVTGEVELTPVAIAPAALDYNNIPSVVFSHPEVGSIGLTEPQAIEKYGKDNIKVYKTGFTAMYYAMMEPEQKGPTNYKLIVTGPEEKIVGLHIMGIGSGEMLQGFGVAVKMGATKADFDSCVAIHPTSAEELVTLK</sequence>
<proteinExistence type="predicted"/>
<dbReference type="EMBL" id="JANRMS010003352">
    <property type="protein sequence ID" value="KAJ3518704.1"/>
    <property type="molecule type" value="Genomic_DNA"/>
</dbReference>
<gene>
    <name evidence="1" type="ORF">NM208_g14417</name>
</gene>
<evidence type="ECO:0000313" key="1">
    <source>
        <dbReference type="EMBL" id="KAJ3518704.1"/>
    </source>
</evidence>
<protein>
    <submittedName>
        <fullName evidence="1">Uncharacterized protein</fullName>
    </submittedName>
</protein>
<accession>A0ACC1RIR6</accession>
<comment type="caution">
    <text evidence="1">The sequence shown here is derived from an EMBL/GenBank/DDBJ whole genome shotgun (WGS) entry which is preliminary data.</text>
</comment>
<organism evidence="1 2">
    <name type="scientific">Fusarium decemcellulare</name>
    <dbReference type="NCBI Taxonomy" id="57161"/>
    <lineage>
        <taxon>Eukaryota</taxon>
        <taxon>Fungi</taxon>
        <taxon>Dikarya</taxon>
        <taxon>Ascomycota</taxon>
        <taxon>Pezizomycotina</taxon>
        <taxon>Sordariomycetes</taxon>
        <taxon>Hypocreomycetidae</taxon>
        <taxon>Hypocreales</taxon>
        <taxon>Nectriaceae</taxon>
        <taxon>Fusarium</taxon>
        <taxon>Fusarium decemcellulare species complex</taxon>
    </lineage>
</organism>
<dbReference type="Proteomes" id="UP001148629">
    <property type="component" value="Unassembled WGS sequence"/>
</dbReference>
<reference evidence="1" key="1">
    <citation type="submission" date="2022-08" db="EMBL/GenBank/DDBJ databases">
        <title>Genome Sequence of Fusarium decemcellulare.</title>
        <authorList>
            <person name="Buettner E."/>
        </authorList>
    </citation>
    <scope>NUCLEOTIDE SEQUENCE</scope>
    <source>
        <strain evidence="1">Babe19</strain>
    </source>
</reference>
<keyword evidence="2" id="KW-1185">Reference proteome</keyword>